<feature type="compositionally biased region" description="Basic and acidic residues" evidence="1">
    <location>
        <begin position="159"/>
        <end position="187"/>
    </location>
</feature>
<feature type="compositionally biased region" description="Low complexity" evidence="1">
    <location>
        <begin position="842"/>
        <end position="865"/>
    </location>
</feature>
<dbReference type="STRING" id="91626.A0A0C9MML0"/>
<dbReference type="PANTHER" id="PTHR14445:SF36">
    <property type="entry name" value="FI03272P-RELATED"/>
    <property type="match status" value="1"/>
</dbReference>
<dbReference type="InterPro" id="IPR003169">
    <property type="entry name" value="GYF"/>
</dbReference>
<feature type="compositionally biased region" description="Low complexity" evidence="1">
    <location>
        <begin position="512"/>
        <end position="569"/>
    </location>
</feature>
<evidence type="ECO:0000259" key="2">
    <source>
        <dbReference type="PROSITE" id="PS50829"/>
    </source>
</evidence>
<dbReference type="SUPFAM" id="SSF55277">
    <property type="entry name" value="GYF domain"/>
    <property type="match status" value="1"/>
</dbReference>
<dbReference type="AlphaFoldDB" id="A0A0C9MML0"/>
<dbReference type="GO" id="GO:0005829">
    <property type="term" value="C:cytosol"/>
    <property type="evidence" value="ECO:0007669"/>
    <property type="project" value="TreeGrafter"/>
</dbReference>
<dbReference type="InterPro" id="IPR035445">
    <property type="entry name" value="GYF-like_dom_sf"/>
</dbReference>
<feature type="compositionally biased region" description="Low complexity" evidence="1">
    <location>
        <begin position="249"/>
        <end position="260"/>
    </location>
</feature>
<evidence type="ECO:0000313" key="3">
    <source>
        <dbReference type="EMBL" id="GAN03158.1"/>
    </source>
</evidence>
<keyword evidence="4" id="KW-1185">Reference proteome</keyword>
<evidence type="ECO:0000256" key="1">
    <source>
        <dbReference type="SAM" id="MobiDB-lite"/>
    </source>
</evidence>
<dbReference type="Proteomes" id="UP000053815">
    <property type="component" value="Unassembled WGS sequence"/>
</dbReference>
<dbReference type="Gene3D" id="3.30.1490.40">
    <property type="match status" value="1"/>
</dbReference>
<feature type="domain" description="GYF" evidence="2">
    <location>
        <begin position="266"/>
        <end position="314"/>
    </location>
</feature>
<dbReference type="InterPro" id="IPR051640">
    <property type="entry name" value="GRB10-interact_GYF"/>
</dbReference>
<feature type="region of interest" description="Disordered" evidence="1">
    <location>
        <begin position="236"/>
        <end position="266"/>
    </location>
</feature>
<dbReference type="PROSITE" id="PS50829">
    <property type="entry name" value="GYF"/>
    <property type="match status" value="1"/>
</dbReference>
<dbReference type="Pfam" id="PF02213">
    <property type="entry name" value="GYF"/>
    <property type="match status" value="1"/>
</dbReference>
<feature type="region of interest" description="Disordered" evidence="1">
    <location>
        <begin position="608"/>
        <end position="663"/>
    </location>
</feature>
<feature type="compositionally biased region" description="Basic and acidic residues" evidence="1">
    <location>
        <begin position="194"/>
        <end position="203"/>
    </location>
</feature>
<dbReference type="SMART" id="SM00444">
    <property type="entry name" value="GYF"/>
    <property type="match status" value="1"/>
</dbReference>
<accession>A0A0C9MML0</accession>
<protein>
    <recommendedName>
        <fullName evidence="2">GYF domain-containing protein</fullName>
    </recommendedName>
</protein>
<feature type="region of interest" description="Disordered" evidence="1">
    <location>
        <begin position="930"/>
        <end position="974"/>
    </location>
</feature>
<feature type="compositionally biased region" description="Low complexity" evidence="1">
    <location>
        <begin position="951"/>
        <end position="969"/>
    </location>
</feature>
<dbReference type="CDD" id="cd00072">
    <property type="entry name" value="GYF"/>
    <property type="match status" value="1"/>
</dbReference>
<dbReference type="PANTHER" id="PTHR14445">
    <property type="entry name" value="GRB10 INTERACTING GYF PROTEIN"/>
    <property type="match status" value="1"/>
</dbReference>
<feature type="compositionally biased region" description="Pro residues" evidence="1">
    <location>
        <begin position="935"/>
        <end position="950"/>
    </location>
</feature>
<feature type="region of interest" description="Disordered" evidence="1">
    <location>
        <begin position="842"/>
        <end position="867"/>
    </location>
</feature>
<feature type="region of interest" description="Disordered" evidence="1">
    <location>
        <begin position="512"/>
        <end position="574"/>
    </location>
</feature>
<feature type="compositionally biased region" description="Polar residues" evidence="1">
    <location>
        <begin position="618"/>
        <end position="631"/>
    </location>
</feature>
<sequence>MTTNMNFGPEWMRGKISKHNSSNGTHFASHDLLDSLMPFEDNGNSNHLQFQQQQHQQENPFKYSKEFMLGLFDPALQLPSDFKQHEYVTTDACNAPLAFEELTEAEKKLLSGPVHSEMSSRKNQRHRGGNDLYASPMQSPASENGPVTPGGSRLGQRKGRNDYFAKDQPIKRGDSSDLLRRRDHSEDMNLSLGKTDEGGKEHPSWAISEGSSLGAFGGGLGRDVSAFKSDTLFSGSNGLSGSVPPAPPSSDLSGLSSSPSTRKPEDIKWFYRDPSGQVQGPFAAQEMQDWYKAGFFIPTLMLRRDDETIFEPLMVLTQKVGNEDQPFLAPRPSRAPPVGLNSVDMFGSPVEKGSNLFRSGPDLQSKYMPFGSASAAPTTPGGSIMEGFLGSGMPNPMYQSPYNNNFGSSLLRDNRWNTADNQPQASPSWLNPATPELFGNSSLSSPFMSQQQSSLNPMFGGSNMNSPGLFDYQRSVMDPMDQHQQYNLMLQQKQQQQSMQFQQQFHQMQFQQDQQQQTQQQHQTASPSQQQQQQQHEALQQQPQQPQQQQSIQQQPPQIPQGQSPPAQQNTFKNTPLENLSSINTGIIGSNHASPVMRSSILTGGWGSAPGTPLGNDAPSSPWGSIVSNAIPNKVSEELQSKAPGAQSPRAPSSPTKKPIEKPVKTKALVESFADIQLAEQKKAADAKAIADAKLAAEAKVAAANAEKAAAAATAVSTNTDDSPKATPATPAAVAKPVVSLREIQEEELRIANLKKAKAKQAAITTPSWAASNNTPLSSTTTGTWTQPAHKPLSLREIQEMEAKQAAESKKASAAQYLAHQEQLANTTPSTLSWGVVVPNSKSNSVNTPSASPSANNAAAWTAPTGPKKTLREIQQEEELATKKKNAKATKTAAAIAAANANTTNSSSPSKAYAATPSAGGAWTTVTNTRAAKPSPAPAPTAVTPPPPQPTQWTPVKAPTRAATTTARTSGPSEDFRRWCRKALRDLNSGVNQEEIVSMLLSFPADSGSAEIIEDVIYANSVRIDGKRFAQEFMKRRKADIAGRLDIVTAGLEDEDEDDFKVVVTKKGKKKQSS</sequence>
<reference evidence="3" key="1">
    <citation type="submission" date="2014-09" db="EMBL/GenBank/DDBJ databases">
        <title>Draft genome sequence of an oleaginous Mucoromycotina fungus Mucor ambiguus NBRC6742.</title>
        <authorList>
            <person name="Takeda I."/>
            <person name="Yamane N."/>
            <person name="Morita T."/>
            <person name="Tamano K."/>
            <person name="Machida M."/>
            <person name="Baker S."/>
            <person name="Koike H."/>
        </authorList>
    </citation>
    <scope>NUCLEOTIDE SEQUENCE</scope>
    <source>
        <strain evidence="3">NBRC 6742</strain>
    </source>
</reference>
<dbReference type="EMBL" id="DF836324">
    <property type="protein sequence ID" value="GAN03158.1"/>
    <property type="molecule type" value="Genomic_DNA"/>
</dbReference>
<name>A0A0C9MML0_9FUNG</name>
<evidence type="ECO:0000313" key="4">
    <source>
        <dbReference type="Proteomes" id="UP000053815"/>
    </source>
</evidence>
<feature type="region of interest" description="Disordered" evidence="1">
    <location>
        <begin position="110"/>
        <end position="207"/>
    </location>
</feature>
<organism evidence="3">
    <name type="scientific">Mucor ambiguus</name>
    <dbReference type="NCBI Taxonomy" id="91626"/>
    <lineage>
        <taxon>Eukaryota</taxon>
        <taxon>Fungi</taxon>
        <taxon>Fungi incertae sedis</taxon>
        <taxon>Mucoromycota</taxon>
        <taxon>Mucoromycotina</taxon>
        <taxon>Mucoromycetes</taxon>
        <taxon>Mucorales</taxon>
        <taxon>Mucorineae</taxon>
        <taxon>Mucoraceae</taxon>
        <taxon>Mucor</taxon>
    </lineage>
</organism>
<proteinExistence type="predicted"/>
<dbReference type="OrthoDB" id="6415790at2759"/>
<gene>
    <name evidence="3" type="ORF">MAM1_0035d02609</name>
</gene>